<sequence length="162" mass="18181">MFYSKYLIYFGASCLLLSSLAQAQTSSEQLSSSQKKYLEKQISEQVTDKSALKDIASWPDSKKVAEFICRPFALPAIKKYHRNADKVFLGEVLPDDIELISSSELVGIGTYRTGIDWHDIQFTCKLDATGKAHSFTFEKFEKIAPPKLQTGPGPVFLPHKEN</sequence>
<evidence type="ECO:0000313" key="2">
    <source>
        <dbReference type="EMBL" id="MBD2800180.1"/>
    </source>
</evidence>
<name>A0AAW3YQ56_9GAMM</name>
<proteinExistence type="predicted"/>
<reference evidence="2" key="2">
    <citation type="journal article" date="2024" name="Toxins">
        <title>Genome Sequence Analysis of Native Xenorhabdus Strains Isolated from Entomopathogenic Nematodes in Argentina.</title>
        <authorList>
            <person name="Palma L."/>
            <person name="Frizzo L."/>
            <person name="Kaiser S."/>
            <person name="Berry C."/>
            <person name="Caballero P."/>
            <person name="Bode H.B."/>
            <person name="Del Valle E.E."/>
        </authorList>
    </citation>
    <scope>NUCLEOTIDE SEQUENCE</scope>
    <source>
        <strain evidence="2">M</strain>
    </source>
</reference>
<dbReference type="EMBL" id="JACXBF010000128">
    <property type="protein sequence ID" value="MBD2800180.1"/>
    <property type="molecule type" value="Genomic_DNA"/>
</dbReference>
<comment type="caution">
    <text evidence="2">The sequence shown here is derived from an EMBL/GenBank/DDBJ whole genome shotgun (WGS) entry which is preliminary data.</text>
</comment>
<accession>A0AAW3YQ56</accession>
<reference evidence="2" key="1">
    <citation type="submission" date="2020-09" db="EMBL/GenBank/DDBJ databases">
        <authorList>
            <person name="Palma L."/>
            <person name="Caballero P."/>
            <person name="Berry C."/>
            <person name="Del Valle E."/>
        </authorList>
    </citation>
    <scope>NUCLEOTIDE SEQUENCE</scope>
    <source>
        <strain evidence="2">M</strain>
    </source>
</reference>
<keyword evidence="1" id="KW-0732">Signal</keyword>
<organism evidence="2">
    <name type="scientific">Xenorhabdus szentirmaii</name>
    <dbReference type="NCBI Taxonomy" id="290112"/>
    <lineage>
        <taxon>Bacteria</taxon>
        <taxon>Pseudomonadati</taxon>
        <taxon>Pseudomonadota</taxon>
        <taxon>Gammaproteobacteria</taxon>
        <taxon>Enterobacterales</taxon>
        <taxon>Morganellaceae</taxon>
        <taxon>Xenorhabdus</taxon>
    </lineage>
</organism>
<gene>
    <name evidence="2" type="ORF">ID854_06815</name>
</gene>
<evidence type="ECO:0008006" key="3">
    <source>
        <dbReference type="Google" id="ProtNLM"/>
    </source>
</evidence>
<dbReference type="Proteomes" id="UP001193920">
    <property type="component" value="Unassembled WGS sequence"/>
</dbReference>
<feature type="chain" id="PRO_5043744587" description="DUF930 domain-containing protein" evidence="1">
    <location>
        <begin position="24"/>
        <end position="162"/>
    </location>
</feature>
<dbReference type="AlphaFoldDB" id="A0AAW3YQ56"/>
<evidence type="ECO:0000256" key="1">
    <source>
        <dbReference type="SAM" id="SignalP"/>
    </source>
</evidence>
<protein>
    <recommendedName>
        <fullName evidence="3">DUF930 domain-containing protein</fullName>
    </recommendedName>
</protein>
<dbReference type="RefSeq" id="WP_323868680.1">
    <property type="nucleotide sequence ID" value="NZ_JACXBF010000128.1"/>
</dbReference>
<feature type="signal peptide" evidence="1">
    <location>
        <begin position="1"/>
        <end position="23"/>
    </location>
</feature>